<dbReference type="InterPro" id="IPR018392">
    <property type="entry name" value="LysM"/>
</dbReference>
<dbReference type="Gene3D" id="3.10.350.10">
    <property type="entry name" value="LysM domain"/>
    <property type="match status" value="1"/>
</dbReference>
<dbReference type="InterPro" id="IPR036365">
    <property type="entry name" value="PGBD-like_sf"/>
</dbReference>
<gene>
    <name evidence="2" type="ORF">MARGE09_P3708</name>
</gene>
<evidence type="ECO:0000313" key="3">
    <source>
        <dbReference type="Proteomes" id="UP001320119"/>
    </source>
</evidence>
<dbReference type="InterPro" id="IPR036779">
    <property type="entry name" value="LysM_dom_sf"/>
</dbReference>
<keyword evidence="2" id="KW-0378">Hydrolase</keyword>
<dbReference type="PROSITE" id="PS51782">
    <property type="entry name" value="LYSM"/>
    <property type="match status" value="1"/>
</dbReference>
<name>A0AAN1WKX6_9GAMM</name>
<keyword evidence="3" id="KW-1185">Reference proteome</keyword>
<evidence type="ECO:0000259" key="1">
    <source>
        <dbReference type="PROSITE" id="PS51782"/>
    </source>
</evidence>
<dbReference type="Pfam" id="PF01471">
    <property type="entry name" value="PG_binding_1"/>
    <property type="match status" value="1"/>
</dbReference>
<dbReference type="InterPro" id="IPR036366">
    <property type="entry name" value="PGBDSf"/>
</dbReference>
<feature type="domain" description="LysM" evidence="1">
    <location>
        <begin position="3"/>
        <end position="55"/>
    </location>
</feature>
<reference evidence="2 3" key="1">
    <citation type="journal article" date="2022" name="IScience">
        <title>An ultrasensitive nanofiber-based assay for enzymatic hydrolysis and deep-sea microbial degradation of cellulose.</title>
        <authorList>
            <person name="Tsudome M."/>
            <person name="Tachioka M."/>
            <person name="Miyazaki M."/>
            <person name="Uchimura K."/>
            <person name="Tsuda M."/>
            <person name="Takaki Y."/>
            <person name="Deguchi S."/>
        </authorList>
    </citation>
    <scope>NUCLEOTIDE SEQUENCE [LARGE SCALE GENOMIC DNA]</scope>
    <source>
        <strain evidence="2 3">GE09</strain>
    </source>
</reference>
<dbReference type="EC" id="3.5.1.28" evidence="2"/>
<dbReference type="EMBL" id="AP023086">
    <property type="protein sequence ID" value="BCD99506.1"/>
    <property type="molecule type" value="Genomic_DNA"/>
</dbReference>
<accession>A0AAN1WKX6</accession>
<proteinExistence type="predicted"/>
<dbReference type="RefSeq" id="WP_236984774.1">
    <property type="nucleotide sequence ID" value="NZ_AP023086.1"/>
</dbReference>
<dbReference type="Pfam" id="PF01476">
    <property type="entry name" value="LysM"/>
    <property type="match status" value="1"/>
</dbReference>
<sequence>MPTTHTVAQGETLTRIARQYKYSSASALYDHPDNEAFRALRDDPNVIYPGDEITIPDITPKKTSARSGNTHIFCLKREIEVVKIKMQDRSGNPLTGCRVVMDVGSAKIDQIIDDSGMVEVPLVNGDESGGTLDIYTDPDSDTPAQSFELELAVLDPVETLSGVQARCNALGHDCGVADGIMGSKTRAGVKSFQAQYGLDVDAVPGPMTKAKLKEVYGC</sequence>
<dbReference type="KEGG" id="marq:MARGE09_P3708"/>
<organism evidence="2 3">
    <name type="scientific">Marinagarivorans cellulosilyticus</name>
    <dbReference type="NCBI Taxonomy" id="2721545"/>
    <lineage>
        <taxon>Bacteria</taxon>
        <taxon>Pseudomonadati</taxon>
        <taxon>Pseudomonadota</taxon>
        <taxon>Gammaproteobacteria</taxon>
        <taxon>Cellvibrionales</taxon>
        <taxon>Cellvibrionaceae</taxon>
        <taxon>Marinagarivorans</taxon>
    </lineage>
</organism>
<protein>
    <submittedName>
        <fullName evidence="2">N-acetylmuramoyl-L-alanine amidase</fullName>
        <ecNumber evidence="2">3.5.1.28</ecNumber>
    </submittedName>
</protein>
<dbReference type="SMART" id="SM00257">
    <property type="entry name" value="LysM"/>
    <property type="match status" value="1"/>
</dbReference>
<dbReference type="InterPro" id="IPR002477">
    <property type="entry name" value="Peptidoglycan-bd-like"/>
</dbReference>
<evidence type="ECO:0000313" key="2">
    <source>
        <dbReference type="EMBL" id="BCD99506.1"/>
    </source>
</evidence>
<dbReference type="Gene3D" id="1.10.101.10">
    <property type="entry name" value="PGBD-like superfamily/PGBD"/>
    <property type="match status" value="1"/>
</dbReference>
<dbReference type="CDD" id="cd00118">
    <property type="entry name" value="LysM"/>
    <property type="match status" value="1"/>
</dbReference>
<dbReference type="AlphaFoldDB" id="A0AAN1WKX6"/>
<dbReference type="Proteomes" id="UP001320119">
    <property type="component" value="Chromosome"/>
</dbReference>
<dbReference type="GO" id="GO:0008745">
    <property type="term" value="F:N-acetylmuramoyl-L-alanine amidase activity"/>
    <property type="evidence" value="ECO:0007669"/>
    <property type="project" value="UniProtKB-EC"/>
</dbReference>
<dbReference type="SUPFAM" id="SSF47090">
    <property type="entry name" value="PGBD-like"/>
    <property type="match status" value="1"/>
</dbReference>